<comment type="cofactor">
    <cofactor evidence="1 10">
        <name>Mg(2+)</name>
        <dbReference type="ChEBI" id="CHEBI:18420"/>
    </cofactor>
</comment>
<dbReference type="EMBL" id="LN483332">
    <property type="protein sequence ID" value="CED85610.1"/>
    <property type="molecule type" value="Genomic_DNA"/>
</dbReference>
<feature type="binding site" evidence="10">
    <location>
        <position position="195"/>
    </location>
    <ligand>
        <name>Mg(2+)</name>
        <dbReference type="ChEBI" id="CHEBI:18420"/>
        <label>1</label>
        <note>catalytic</note>
    </ligand>
</feature>
<dbReference type="AlphaFoldDB" id="A0A0F7SYF3"/>
<dbReference type="GO" id="GO:0046872">
    <property type="term" value="F:metal ion binding"/>
    <property type="evidence" value="ECO:0007669"/>
    <property type="project" value="UniProtKB-KW"/>
</dbReference>
<evidence type="ECO:0000256" key="9">
    <source>
        <dbReference type="ARBA" id="ARBA00044484"/>
    </source>
</evidence>
<evidence type="ECO:0000256" key="6">
    <source>
        <dbReference type="ARBA" id="ARBA00022842"/>
    </source>
</evidence>
<keyword evidence="6 10" id="KW-0460">Magnesium</keyword>
<feature type="binding site" evidence="10">
    <location>
        <position position="193"/>
    </location>
    <ligand>
        <name>Mg(2+)</name>
        <dbReference type="ChEBI" id="CHEBI:18420"/>
        <label>1</label>
        <note>catalytic</note>
    </ligand>
</feature>
<sequence>MASLARSLHSDFLDQPLHLEFHFFLSPAFPLSLFFTVSISSNPSISSQMSVIVPTSNDLQKEAQLAVQAVLRACHITHKVQSAIKKDDTETKVDKSPVTVADYASQALLAHLLSIHFPSDPLIGEEDTTSLRSDSAQSASMRESITNLVNEALALESDQVGQKLDALSEDKVLEAIDRGNSEGGKQGRWWTCDPIDGTLGFLRGEQYAVCLTLVSESKPILGLIGCPNLPYPSIASPTSKGSLFLATASHGSFQRSLTLPLAPSPSAAEQAFQPISLSAPIPGASEESKPKILESVEAGHSSHSINESIADLVGLGEHVRMDSQAKYGALARGDGQVYLRVPTAYSGGKKYVEKVWDHASGWLLVKEAGGWVGDIWGRDLDFGVGRTLKENDGVIATASSLKELVLSSVRKAVTQANPDVEPPKEAQQAAIIEDAVADEIKEAEQAGEGIEKGEDGVVIGEEVARPTS</sequence>
<organism evidence="12">
    <name type="scientific">Phaffia rhodozyma</name>
    <name type="common">Yeast</name>
    <name type="synonym">Xanthophyllomyces dendrorhous</name>
    <dbReference type="NCBI Taxonomy" id="264483"/>
    <lineage>
        <taxon>Eukaryota</taxon>
        <taxon>Fungi</taxon>
        <taxon>Dikarya</taxon>
        <taxon>Basidiomycota</taxon>
        <taxon>Agaricomycotina</taxon>
        <taxon>Tremellomycetes</taxon>
        <taxon>Cystofilobasidiales</taxon>
        <taxon>Mrakiaceae</taxon>
        <taxon>Phaffia</taxon>
    </lineage>
</organism>
<comment type="catalytic activity">
    <reaction evidence="8">
        <text>adenosine 3',5'-bisphosphate + H2O = AMP + phosphate</text>
        <dbReference type="Rhea" id="RHEA:10040"/>
        <dbReference type="ChEBI" id="CHEBI:15377"/>
        <dbReference type="ChEBI" id="CHEBI:43474"/>
        <dbReference type="ChEBI" id="CHEBI:58343"/>
        <dbReference type="ChEBI" id="CHEBI:456215"/>
        <dbReference type="EC" id="3.1.3.7"/>
    </reaction>
    <physiologicalReaction direction="left-to-right" evidence="8">
        <dbReference type="Rhea" id="RHEA:10041"/>
    </physiologicalReaction>
</comment>
<evidence type="ECO:0000256" key="4">
    <source>
        <dbReference type="ARBA" id="ARBA00022723"/>
    </source>
</evidence>
<evidence type="ECO:0000256" key="8">
    <source>
        <dbReference type="ARBA" id="ARBA00044479"/>
    </source>
</evidence>
<dbReference type="SUPFAM" id="SSF56655">
    <property type="entry name" value="Carbohydrate phosphatase"/>
    <property type="match status" value="1"/>
</dbReference>
<dbReference type="EC" id="3.1.3.7" evidence="3"/>
<dbReference type="Gene3D" id="3.40.190.80">
    <property type="match status" value="1"/>
</dbReference>
<comment type="catalytic activity">
    <reaction evidence="9">
        <text>3'-phosphoadenylyl sulfate + H2O = adenosine 5'-phosphosulfate + phosphate</text>
        <dbReference type="Rhea" id="RHEA:77639"/>
        <dbReference type="ChEBI" id="CHEBI:15377"/>
        <dbReference type="ChEBI" id="CHEBI:43474"/>
        <dbReference type="ChEBI" id="CHEBI:58243"/>
        <dbReference type="ChEBI" id="CHEBI:58339"/>
        <dbReference type="EC" id="3.1.3.7"/>
    </reaction>
    <physiologicalReaction direction="left-to-right" evidence="9">
        <dbReference type="Rhea" id="RHEA:77640"/>
    </physiologicalReaction>
</comment>
<proteinExistence type="inferred from homology"/>
<dbReference type="PANTHER" id="PTHR43200">
    <property type="entry name" value="PHOSPHATASE"/>
    <property type="match status" value="1"/>
</dbReference>
<comment type="similarity">
    <text evidence="2">Belongs to the inositol monophosphatase superfamily.</text>
</comment>
<evidence type="ECO:0000256" key="11">
    <source>
        <dbReference type="SAM" id="MobiDB-lite"/>
    </source>
</evidence>
<evidence type="ECO:0000256" key="2">
    <source>
        <dbReference type="ARBA" id="ARBA00009759"/>
    </source>
</evidence>
<evidence type="ECO:0000256" key="3">
    <source>
        <dbReference type="ARBA" id="ARBA00012633"/>
    </source>
</evidence>
<dbReference type="GO" id="GO:0046854">
    <property type="term" value="P:phosphatidylinositol phosphate biosynthetic process"/>
    <property type="evidence" value="ECO:0007669"/>
    <property type="project" value="InterPro"/>
</dbReference>
<dbReference type="InterPro" id="IPR020550">
    <property type="entry name" value="Inositol_monophosphatase_CS"/>
</dbReference>
<dbReference type="NCBIfam" id="TIGR01330">
    <property type="entry name" value="bisphos_HAL2"/>
    <property type="match status" value="1"/>
</dbReference>
<dbReference type="GO" id="GO:0000103">
    <property type="term" value="P:sulfate assimilation"/>
    <property type="evidence" value="ECO:0007669"/>
    <property type="project" value="TreeGrafter"/>
</dbReference>
<keyword evidence="5" id="KW-0378">Hydrolase</keyword>
<reference evidence="12" key="1">
    <citation type="submission" date="2014-08" db="EMBL/GenBank/DDBJ databases">
        <authorList>
            <person name="Sharma Rahul"/>
            <person name="Thines Marco"/>
        </authorList>
    </citation>
    <scope>NUCLEOTIDE SEQUENCE</scope>
</reference>
<dbReference type="Gene3D" id="3.30.540.10">
    <property type="entry name" value="Fructose-1,6-Bisphosphatase, subunit A, domain 1"/>
    <property type="match status" value="1"/>
</dbReference>
<dbReference type="CDD" id="cd01517">
    <property type="entry name" value="PAP_phosphatase"/>
    <property type="match status" value="1"/>
</dbReference>
<dbReference type="PANTHER" id="PTHR43200:SF6">
    <property type="entry name" value="3'(2'),5'-BISPHOSPHATE NUCLEOTIDASE"/>
    <property type="match status" value="1"/>
</dbReference>
<name>A0A0F7SYF3_PHARH</name>
<feature type="compositionally biased region" description="Basic and acidic residues" evidence="11">
    <location>
        <begin position="444"/>
        <end position="455"/>
    </location>
</feature>
<dbReference type="InterPro" id="IPR000760">
    <property type="entry name" value="Inositol_monophosphatase-like"/>
</dbReference>
<evidence type="ECO:0000313" key="12">
    <source>
        <dbReference type="EMBL" id="CED85610.1"/>
    </source>
</evidence>
<evidence type="ECO:0000256" key="5">
    <source>
        <dbReference type="ARBA" id="ARBA00022801"/>
    </source>
</evidence>
<dbReference type="Pfam" id="PF00459">
    <property type="entry name" value="Inositol_P"/>
    <property type="match status" value="1"/>
</dbReference>
<protein>
    <recommendedName>
        <fullName evidence="3">3'(2'),5'-bisphosphate nucleotidase</fullName>
        <ecNumber evidence="3">3.1.3.7</ecNumber>
    </recommendedName>
</protein>
<feature type="binding site" evidence="10">
    <location>
        <position position="196"/>
    </location>
    <ligand>
        <name>Mg(2+)</name>
        <dbReference type="ChEBI" id="CHEBI:18420"/>
        <label>1</label>
        <note>catalytic</note>
    </ligand>
</feature>
<comment type="catalytic activity">
    <reaction evidence="7">
        <text>adenosine 2',5'-bisphosphate + H2O = AMP + phosphate</text>
        <dbReference type="Rhea" id="RHEA:77643"/>
        <dbReference type="ChEBI" id="CHEBI:15377"/>
        <dbReference type="ChEBI" id="CHEBI:43474"/>
        <dbReference type="ChEBI" id="CHEBI:194156"/>
        <dbReference type="ChEBI" id="CHEBI:456215"/>
        <dbReference type="EC" id="3.1.3.7"/>
    </reaction>
    <physiologicalReaction direction="left-to-right" evidence="7">
        <dbReference type="Rhea" id="RHEA:77644"/>
    </physiologicalReaction>
</comment>
<dbReference type="InterPro" id="IPR006239">
    <property type="entry name" value="DPNP"/>
</dbReference>
<feature type="region of interest" description="Disordered" evidence="11">
    <location>
        <begin position="444"/>
        <end position="468"/>
    </location>
</feature>
<feature type="binding site" evidence="10">
    <location>
        <position position="125"/>
    </location>
    <ligand>
        <name>Mg(2+)</name>
        <dbReference type="ChEBI" id="CHEBI:18420"/>
        <label>1</label>
        <note>catalytic</note>
    </ligand>
</feature>
<dbReference type="InterPro" id="IPR051090">
    <property type="entry name" value="Inositol_monoP_superfamily"/>
</dbReference>
<evidence type="ECO:0000256" key="7">
    <source>
        <dbReference type="ARBA" id="ARBA00044466"/>
    </source>
</evidence>
<evidence type="ECO:0000256" key="1">
    <source>
        <dbReference type="ARBA" id="ARBA00001946"/>
    </source>
</evidence>
<keyword evidence="4 10" id="KW-0479">Metal-binding</keyword>
<dbReference type="PROSITE" id="PS00630">
    <property type="entry name" value="IMP_2"/>
    <property type="match status" value="1"/>
</dbReference>
<feature type="binding site" evidence="10">
    <location>
        <position position="357"/>
    </location>
    <ligand>
        <name>Mg(2+)</name>
        <dbReference type="ChEBI" id="CHEBI:18420"/>
        <label>1</label>
        <note>catalytic</note>
    </ligand>
</feature>
<dbReference type="GO" id="GO:0008441">
    <property type="term" value="F:3'(2'),5'-bisphosphate nucleotidase activity"/>
    <property type="evidence" value="ECO:0007669"/>
    <property type="project" value="UniProtKB-EC"/>
</dbReference>
<accession>A0A0F7SYF3</accession>
<evidence type="ECO:0000256" key="10">
    <source>
        <dbReference type="PIRSR" id="PIRSR600760-2"/>
    </source>
</evidence>